<feature type="transmembrane region" description="Helical" evidence="5">
    <location>
        <begin position="84"/>
        <end position="106"/>
    </location>
</feature>
<accession>A0A5C1QPY5</accession>
<keyword evidence="5" id="KW-1003">Cell membrane</keyword>
<evidence type="ECO:0000256" key="3">
    <source>
        <dbReference type="ARBA" id="ARBA00022989"/>
    </source>
</evidence>
<feature type="transmembrane region" description="Helical" evidence="5">
    <location>
        <begin position="167"/>
        <end position="193"/>
    </location>
</feature>
<dbReference type="Proteomes" id="UP000324209">
    <property type="component" value="Chromosome"/>
</dbReference>
<keyword evidence="5" id="KW-0811">Translocation</keyword>
<evidence type="ECO:0000313" key="6">
    <source>
        <dbReference type="EMBL" id="QEN09418.1"/>
    </source>
</evidence>
<proteinExistence type="inferred from homology"/>
<keyword evidence="3 5" id="KW-1133">Transmembrane helix</keyword>
<dbReference type="PRINTS" id="PR01840">
    <property type="entry name" value="TATCFAMILY"/>
</dbReference>
<dbReference type="GO" id="GO:0009977">
    <property type="term" value="F:proton motive force dependent protein transmembrane transporter activity"/>
    <property type="evidence" value="ECO:0007669"/>
    <property type="project" value="TreeGrafter"/>
</dbReference>
<dbReference type="OrthoDB" id="9777044at2"/>
<keyword evidence="4 5" id="KW-0472">Membrane</keyword>
<comment type="subcellular location">
    <subcellularLocation>
        <location evidence="5">Cell membrane</location>
        <topology evidence="5">Multi-pass membrane protein</topology>
    </subcellularLocation>
    <subcellularLocation>
        <location evidence="1">Membrane</location>
        <topology evidence="1">Multi-pass membrane protein</topology>
    </subcellularLocation>
</comment>
<feature type="transmembrane region" description="Helical" evidence="5">
    <location>
        <begin position="118"/>
        <end position="147"/>
    </location>
</feature>
<keyword evidence="5" id="KW-0813">Transport</keyword>
<comment type="subunit">
    <text evidence="5">Forms a complex with TatA.</text>
</comment>
<dbReference type="PANTHER" id="PTHR30371:SF0">
    <property type="entry name" value="SEC-INDEPENDENT PROTEIN TRANSLOCASE PROTEIN TATC, CHLOROPLASTIC-RELATED"/>
    <property type="match status" value="1"/>
</dbReference>
<evidence type="ECO:0000256" key="5">
    <source>
        <dbReference type="HAMAP-Rule" id="MF_00902"/>
    </source>
</evidence>
<gene>
    <name evidence="5" type="primary">tatC</name>
    <name evidence="6" type="ORF">EXM22_16060</name>
</gene>
<reference evidence="6 7" key="1">
    <citation type="submission" date="2019-02" db="EMBL/GenBank/DDBJ databases">
        <title>Complete Genome Sequence and Methylome Analysis of free living Spirochaetas.</title>
        <authorList>
            <person name="Fomenkov A."/>
            <person name="Dubinina G."/>
            <person name="Leshcheva N."/>
            <person name="Mikheeva N."/>
            <person name="Grabovich M."/>
            <person name="Vincze T."/>
            <person name="Roberts R.J."/>
        </authorList>
    </citation>
    <scope>NUCLEOTIDE SEQUENCE [LARGE SCALE GENOMIC DNA]</scope>
    <source>
        <strain evidence="6 7">K2</strain>
    </source>
</reference>
<dbReference type="AlphaFoldDB" id="A0A5C1QPY5"/>
<dbReference type="RefSeq" id="WP_149487493.1">
    <property type="nucleotide sequence ID" value="NZ_CP036150.1"/>
</dbReference>
<feature type="transmembrane region" description="Helical" evidence="5">
    <location>
        <begin position="225"/>
        <end position="248"/>
    </location>
</feature>
<comment type="similarity">
    <text evidence="5">Belongs to the TatC family.</text>
</comment>
<protein>
    <recommendedName>
        <fullName evidence="5">Sec-independent protein translocase protein TatC</fullName>
    </recommendedName>
</protein>
<feature type="transmembrane region" description="Helical" evidence="5">
    <location>
        <begin position="200"/>
        <end position="219"/>
    </location>
</feature>
<dbReference type="HAMAP" id="MF_00902">
    <property type="entry name" value="TatC"/>
    <property type="match status" value="1"/>
</dbReference>
<name>A0A5C1QPY5_9SPIO</name>
<keyword evidence="5" id="KW-0653">Protein transport</keyword>
<dbReference type="PANTHER" id="PTHR30371">
    <property type="entry name" value="SEC-INDEPENDENT PROTEIN TRANSLOCASE PROTEIN TATC"/>
    <property type="match status" value="1"/>
</dbReference>
<dbReference type="GO" id="GO:0033281">
    <property type="term" value="C:TAT protein transport complex"/>
    <property type="evidence" value="ECO:0007669"/>
    <property type="project" value="UniProtKB-UniRule"/>
</dbReference>
<dbReference type="EMBL" id="CP036150">
    <property type="protein sequence ID" value="QEN09418.1"/>
    <property type="molecule type" value="Genomic_DNA"/>
</dbReference>
<keyword evidence="7" id="KW-1185">Reference proteome</keyword>
<dbReference type="InterPro" id="IPR002033">
    <property type="entry name" value="TatC"/>
</dbReference>
<dbReference type="KEGG" id="ock:EXM22_16060"/>
<evidence type="ECO:0000256" key="1">
    <source>
        <dbReference type="ARBA" id="ARBA00004141"/>
    </source>
</evidence>
<feature type="transmembrane region" description="Helical" evidence="5">
    <location>
        <begin position="27"/>
        <end position="46"/>
    </location>
</feature>
<evidence type="ECO:0000256" key="4">
    <source>
        <dbReference type="ARBA" id="ARBA00023136"/>
    </source>
</evidence>
<dbReference type="GO" id="GO:0065002">
    <property type="term" value="P:intracellular protein transmembrane transport"/>
    <property type="evidence" value="ECO:0007669"/>
    <property type="project" value="TreeGrafter"/>
</dbReference>
<evidence type="ECO:0000256" key="2">
    <source>
        <dbReference type="ARBA" id="ARBA00022692"/>
    </source>
</evidence>
<organism evidence="6 7">
    <name type="scientific">Oceanispirochaeta crateris</name>
    <dbReference type="NCBI Taxonomy" id="2518645"/>
    <lineage>
        <taxon>Bacteria</taxon>
        <taxon>Pseudomonadati</taxon>
        <taxon>Spirochaetota</taxon>
        <taxon>Spirochaetia</taxon>
        <taxon>Spirochaetales</taxon>
        <taxon>Spirochaetaceae</taxon>
        <taxon>Oceanispirochaeta</taxon>
    </lineage>
</organism>
<keyword evidence="2 5" id="KW-0812">Transmembrane</keyword>
<dbReference type="GO" id="GO:0043953">
    <property type="term" value="P:protein transport by the Tat complex"/>
    <property type="evidence" value="ECO:0007669"/>
    <property type="project" value="UniProtKB-UniRule"/>
</dbReference>
<evidence type="ECO:0000313" key="7">
    <source>
        <dbReference type="Proteomes" id="UP000324209"/>
    </source>
</evidence>
<comment type="function">
    <text evidence="5">Part of the twin-arginine translocation (Tat) system that transports large folded proteins containing a characteristic twin-arginine motif in their signal peptide across membranes.</text>
</comment>
<dbReference type="Pfam" id="PF00902">
    <property type="entry name" value="TatC"/>
    <property type="match status" value="1"/>
</dbReference>
<sequence length="252" mass="28014">MASSISMKRTAEDRMPLLAHLMELRRGLIISAIALAGGFGIAIGLYDKIMAFLFEPLLQLAEGSGGNVLYITTLAEGFLVKLKISALAGFIISLPVHLFNLLYFIFPGLIKRERQILIITLICSFFFIVGGFFYSYYSIIPVSIVFLTGTGFIPENTGMLLSFGGNLFYILQFILMTLVVFQMPVLIEILLVLNVVQRKVLLKIGRYMVVLFFLISALLTPPDFVTQVGLALPMTGLFYLTLLVAKIFKFGE</sequence>